<dbReference type="InterPro" id="IPR006176">
    <property type="entry name" value="3-OHacyl-CoA_DH_NAD-bd"/>
</dbReference>
<evidence type="ECO:0000256" key="8">
    <source>
        <dbReference type="ARBA" id="ARBA00023002"/>
    </source>
</evidence>
<dbReference type="Pfam" id="PF00378">
    <property type="entry name" value="ECH_1"/>
    <property type="match status" value="1"/>
</dbReference>
<dbReference type="InterPro" id="IPR012802">
    <property type="entry name" value="FadJ"/>
</dbReference>
<evidence type="ECO:0000313" key="18">
    <source>
        <dbReference type="Proteomes" id="UP000092377"/>
    </source>
</evidence>
<evidence type="ECO:0000256" key="13">
    <source>
        <dbReference type="ARBA" id="ARBA00023268"/>
    </source>
</evidence>
<dbReference type="NCBIfam" id="NF008363">
    <property type="entry name" value="PRK11154.1"/>
    <property type="match status" value="1"/>
</dbReference>
<keyword evidence="12" id="KW-0456">Lyase</keyword>
<keyword evidence="9" id="KW-0520">NAD</keyword>
<evidence type="ECO:0000256" key="14">
    <source>
        <dbReference type="ARBA" id="ARBA00049556"/>
    </source>
</evidence>
<dbReference type="InterPro" id="IPR036291">
    <property type="entry name" value="NAD(P)-bd_dom_sf"/>
</dbReference>
<evidence type="ECO:0000256" key="10">
    <source>
        <dbReference type="ARBA" id="ARBA00023098"/>
    </source>
</evidence>
<dbReference type="SUPFAM" id="SSF51735">
    <property type="entry name" value="NAD(P)-binding Rossmann-fold domains"/>
    <property type="match status" value="1"/>
</dbReference>
<evidence type="ECO:0000256" key="5">
    <source>
        <dbReference type="ARBA" id="ARBA00022490"/>
    </source>
</evidence>
<dbReference type="EMBL" id="LZEY01000001">
    <property type="protein sequence ID" value="OBU13507.1"/>
    <property type="molecule type" value="Genomic_DNA"/>
</dbReference>
<proteinExistence type="inferred from homology"/>
<dbReference type="Pfam" id="PF02737">
    <property type="entry name" value="3HCDH_N"/>
    <property type="match status" value="1"/>
</dbReference>
<comment type="catalytic activity">
    <reaction evidence="14">
        <text>a (3S)-3-hydroxyacyl-CoA + NAD(+) = a 3-oxoacyl-CoA + NADH + H(+)</text>
        <dbReference type="Rhea" id="RHEA:22432"/>
        <dbReference type="ChEBI" id="CHEBI:15378"/>
        <dbReference type="ChEBI" id="CHEBI:57318"/>
        <dbReference type="ChEBI" id="CHEBI:57540"/>
        <dbReference type="ChEBI" id="CHEBI:57945"/>
        <dbReference type="ChEBI" id="CHEBI:90726"/>
        <dbReference type="EC" id="1.1.1.35"/>
    </reaction>
</comment>
<dbReference type="Gene3D" id="1.10.1040.50">
    <property type="match status" value="1"/>
</dbReference>
<dbReference type="OrthoDB" id="5389341at2"/>
<dbReference type="GO" id="GO:0016509">
    <property type="term" value="F:long-chain (3S)-3-hydroxyacyl-CoA dehydrogenase (NAD+) activity"/>
    <property type="evidence" value="ECO:0007669"/>
    <property type="project" value="TreeGrafter"/>
</dbReference>
<comment type="similarity">
    <text evidence="2">In the central section; belongs to the 3-hydroxyacyl-CoA dehydrogenase family.</text>
</comment>
<comment type="similarity">
    <text evidence="3">In the N-terminal section; belongs to the enoyl-CoA hydratase/isomerase family.</text>
</comment>
<dbReference type="SUPFAM" id="SSF48179">
    <property type="entry name" value="6-phosphogluconate dehydrogenase C-terminal domain-like"/>
    <property type="match status" value="2"/>
</dbReference>
<dbReference type="InterPro" id="IPR029045">
    <property type="entry name" value="ClpP/crotonase-like_dom_sf"/>
</dbReference>
<evidence type="ECO:0000256" key="4">
    <source>
        <dbReference type="ARBA" id="ARBA00012076"/>
    </source>
</evidence>
<evidence type="ECO:0000256" key="6">
    <source>
        <dbReference type="ARBA" id="ARBA00022832"/>
    </source>
</evidence>
<dbReference type="AlphaFoldDB" id="A0A1B8HUG4"/>
<evidence type="ECO:0000256" key="12">
    <source>
        <dbReference type="ARBA" id="ARBA00023239"/>
    </source>
</evidence>
<dbReference type="InterPro" id="IPR050136">
    <property type="entry name" value="FA_oxidation_alpha_subunit"/>
</dbReference>
<dbReference type="InterPro" id="IPR006108">
    <property type="entry name" value="3HC_DH_C"/>
</dbReference>
<dbReference type="PROSITE" id="PS00067">
    <property type="entry name" value="3HCDH"/>
    <property type="match status" value="1"/>
</dbReference>
<keyword evidence="5" id="KW-0963">Cytoplasm</keyword>
<evidence type="ECO:0000256" key="3">
    <source>
        <dbReference type="ARBA" id="ARBA00008750"/>
    </source>
</evidence>
<organism evidence="17 18">
    <name type="scientific">Morganella psychrotolerans</name>
    <dbReference type="NCBI Taxonomy" id="368603"/>
    <lineage>
        <taxon>Bacteria</taxon>
        <taxon>Pseudomonadati</taxon>
        <taxon>Pseudomonadota</taxon>
        <taxon>Gammaproteobacteria</taxon>
        <taxon>Enterobacterales</taxon>
        <taxon>Morganellaceae</taxon>
        <taxon>Morganella</taxon>
    </lineage>
</organism>
<feature type="domain" description="3-hydroxyacyl-CoA dehydrogenase NAD binding" evidence="16">
    <location>
        <begin position="320"/>
        <end position="499"/>
    </location>
</feature>
<dbReference type="Gene3D" id="3.90.226.10">
    <property type="entry name" value="2-enoyl-CoA Hydratase, Chain A, domain 1"/>
    <property type="match status" value="1"/>
</dbReference>
<dbReference type="InterPro" id="IPR001753">
    <property type="entry name" value="Enoyl-CoA_hydra/iso"/>
</dbReference>
<evidence type="ECO:0000259" key="15">
    <source>
        <dbReference type="Pfam" id="PF00725"/>
    </source>
</evidence>
<dbReference type="NCBIfam" id="TIGR02440">
    <property type="entry name" value="FadJ"/>
    <property type="match status" value="1"/>
</dbReference>
<dbReference type="Gene3D" id="3.40.50.720">
    <property type="entry name" value="NAD(P)-binding Rossmann-like Domain"/>
    <property type="match status" value="1"/>
</dbReference>
<evidence type="ECO:0000256" key="1">
    <source>
        <dbReference type="ARBA" id="ARBA00005005"/>
    </source>
</evidence>
<comment type="caution">
    <text evidence="17">The sequence shown here is derived from an EMBL/GenBank/DDBJ whole genome shotgun (WGS) entry which is preliminary data.</text>
</comment>
<sequence>MTDYDKTHSDEISSAFRLTVRPDNVAVITMSVPGEKVNTLKAEFVAQFESILREARQISGLRGMVIISGKPGNFIAGADINMIASCQDAAQAQALSAAGQQLFNLIENYPLPIIAAIHGSCLGGGLELAMACHSRIVTDSDKTRLGLPEVQLGLLPGSGGTQRLPGLTGLITALDMMLTGRQLRAKQAFKLRLADDIVPEDILLETAVARALSAHPARRAPQSLWQKIQRMKGVRHIILRITRKKTQRLTHGHYPAAEEIIDVVQCGLDKGRQAGFKAESAAFGKLAVTAESGALRHIFFASSALKKDGAGDAKPAELHHVAVLGGGLMGSGIAAVTRQRAGLPVRIKDISQDGVSKALAFFWQYLSKQVKQRRLSSRERTQLMGGMTGTTDYRGFHRIDFITEAVFESLALKQQMVAEVQSVTPAETIFATNTSSLPVRDIAANALRPEKIIGLHYFSPVEKMPLAEIIPHAGTDAVTLATTLQLARRQGKTAIVVSDKAGFYVNRILAPYITEALRCLIEGEPVEKIDNALTDFGFPLGPVALLDEVGIDVGTKIMPVLEAEFGDRFALPAQLQAIFQDNRLGKKNRRGFYDYSPLPLWRRFGRKVPRKADTQIYHLLGSAAQGELTAQAISERCVMMMLNEAVRVLDEQIIRSPADGDIGAVFGIGFPPFLGGPFYYMDTLSPQVVADKLTALAALYGERFTPCEALMRRAENNLRFFW</sequence>
<keyword evidence="10" id="KW-0443">Lipid metabolism</keyword>
<dbReference type="CDD" id="cd06558">
    <property type="entry name" value="crotonase-like"/>
    <property type="match status" value="1"/>
</dbReference>
<protein>
    <recommendedName>
        <fullName evidence="4">enoyl-CoA hydratase</fullName>
        <ecNumber evidence="4">4.2.1.17</ecNumber>
    </recommendedName>
</protein>
<accession>A0A1B8HUG4</accession>
<name>A0A1B8HUG4_9GAMM</name>
<keyword evidence="11" id="KW-0413">Isomerase</keyword>
<dbReference type="GO" id="GO:0070403">
    <property type="term" value="F:NAD+ binding"/>
    <property type="evidence" value="ECO:0007669"/>
    <property type="project" value="InterPro"/>
</dbReference>
<dbReference type="GO" id="GO:0008692">
    <property type="term" value="F:3-hydroxybutyryl-CoA epimerase activity"/>
    <property type="evidence" value="ECO:0007669"/>
    <property type="project" value="InterPro"/>
</dbReference>
<dbReference type="Proteomes" id="UP000092377">
    <property type="component" value="Unassembled WGS sequence"/>
</dbReference>
<evidence type="ECO:0000256" key="7">
    <source>
        <dbReference type="ARBA" id="ARBA00022963"/>
    </source>
</evidence>
<dbReference type="PANTHER" id="PTHR43612:SF3">
    <property type="entry name" value="TRIFUNCTIONAL ENZYME SUBUNIT ALPHA, MITOCHONDRIAL"/>
    <property type="match status" value="1"/>
</dbReference>
<gene>
    <name evidence="17" type="ORF">AYY18_01875</name>
</gene>
<dbReference type="UniPathway" id="UPA00659"/>
<evidence type="ECO:0000259" key="16">
    <source>
        <dbReference type="Pfam" id="PF02737"/>
    </source>
</evidence>
<reference evidence="18" key="1">
    <citation type="submission" date="2016-06" db="EMBL/GenBank/DDBJ databases">
        <authorList>
            <person name="Butler K."/>
        </authorList>
    </citation>
    <scope>NUCLEOTIDE SEQUENCE [LARGE SCALE GENOMIC DNA]</scope>
    <source>
        <strain evidence="18">GCSL-Mp20</strain>
    </source>
</reference>
<keyword evidence="6" id="KW-0276">Fatty acid metabolism</keyword>
<keyword evidence="13" id="KW-0511">Multifunctional enzyme</keyword>
<dbReference type="GO" id="GO:0006635">
    <property type="term" value="P:fatty acid beta-oxidation"/>
    <property type="evidence" value="ECO:0007669"/>
    <property type="project" value="UniProtKB-UniPathway"/>
</dbReference>
<comment type="pathway">
    <text evidence="1">Lipid metabolism; fatty acid beta-oxidation.</text>
</comment>
<dbReference type="RefSeq" id="WP_067398496.1">
    <property type="nucleotide sequence ID" value="NZ_LZEY01000001.1"/>
</dbReference>
<dbReference type="SUPFAM" id="SSF52096">
    <property type="entry name" value="ClpP/crotonase"/>
    <property type="match status" value="1"/>
</dbReference>
<dbReference type="Pfam" id="PF00725">
    <property type="entry name" value="3HCDH"/>
    <property type="match status" value="1"/>
</dbReference>
<dbReference type="InterPro" id="IPR008927">
    <property type="entry name" value="6-PGluconate_DH-like_C_sf"/>
</dbReference>
<evidence type="ECO:0000313" key="17">
    <source>
        <dbReference type="EMBL" id="OBU13507.1"/>
    </source>
</evidence>
<keyword evidence="7" id="KW-0442">Lipid degradation</keyword>
<evidence type="ECO:0000256" key="11">
    <source>
        <dbReference type="ARBA" id="ARBA00023235"/>
    </source>
</evidence>
<evidence type="ECO:0000256" key="9">
    <source>
        <dbReference type="ARBA" id="ARBA00023027"/>
    </source>
</evidence>
<dbReference type="InterPro" id="IPR006180">
    <property type="entry name" value="3-OHacyl-CoA_DH_CS"/>
</dbReference>
<evidence type="ECO:0000256" key="2">
    <source>
        <dbReference type="ARBA" id="ARBA00007005"/>
    </source>
</evidence>
<dbReference type="PANTHER" id="PTHR43612">
    <property type="entry name" value="TRIFUNCTIONAL ENZYME SUBUNIT ALPHA"/>
    <property type="match status" value="1"/>
</dbReference>
<dbReference type="FunFam" id="3.90.226.10:FF:000011">
    <property type="entry name" value="Fatty acid oxidation complex subunit alpha"/>
    <property type="match status" value="1"/>
</dbReference>
<dbReference type="GO" id="GO:0004300">
    <property type="term" value="F:enoyl-CoA hydratase activity"/>
    <property type="evidence" value="ECO:0007669"/>
    <property type="project" value="UniProtKB-EC"/>
</dbReference>
<dbReference type="FunFam" id="3.40.50.720:FF:000009">
    <property type="entry name" value="Fatty oxidation complex, alpha subunit"/>
    <property type="match status" value="1"/>
</dbReference>
<keyword evidence="8" id="KW-0560">Oxidoreductase</keyword>
<feature type="domain" description="3-hydroxyacyl-CoA dehydrogenase C-terminal" evidence="15">
    <location>
        <begin position="502"/>
        <end position="595"/>
    </location>
</feature>
<dbReference type="EC" id="4.2.1.17" evidence="4"/>
<keyword evidence="18" id="KW-1185">Reference proteome</keyword>